<dbReference type="RefSeq" id="WP_134842525.1">
    <property type="nucleotide sequence ID" value="NZ_SGVY01000003.1"/>
</dbReference>
<feature type="transmembrane region" description="Helical" evidence="1">
    <location>
        <begin position="7"/>
        <end position="29"/>
    </location>
</feature>
<keyword evidence="1" id="KW-0472">Membrane</keyword>
<sequence length="449" mass="52039">MKKSNQYVLKIVGCMALVMVCAIIVFTYQDFPARLMAAILGVVITATITVVLLDGQSKKEQTAKRNSKVFEEKLKIYQNFLSTLYDVVKDRKLTEEEKLQLEFQTSLVAMHCKPKSLNLVSAAVRNVISSFCPSNEKEKQKSQGNIPLLESLLSVVEALRIDLYGVDKEKDAEKNDDDLNKMLFSSEIKDKTIKNFKEAYKETADSDEVEPLETWEQAVKKWQDAGWIVKSMESEDCPLQITRNDGNPGMIDMGFYDNHYYIQARYEGDWNFSKCLKWDNGGRRQREFWWEYPPLAMDVPRGSFISRFKSSPELQQYIIKRVDYLMGVLQKEHRTIQWMNAVGEHKDWNLFTWYWSTLACEYQNDEEGKVYMDTMPDENDKSKVIVQLGNRANNVEMLKKTLERIGCPEKIDKIDKADCYVTLATINSLEPEMVGKELNEWIGKISKKQ</sequence>
<name>A0A4Y8VV56_9BACT</name>
<organism evidence="2 3">
    <name type="scientific">Segatella hominis</name>
    <dbReference type="NCBI Taxonomy" id="2518605"/>
    <lineage>
        <taxon>Bacteria</taxon>
        <taxon>Pseudomonadati</taxon>
        <taxon>Bacteroidota</taxon>
        <taxon>Bacteroidia</taxon>
        <taxon>Bacteroidales</taxon>
        <taxon>Prevotellaceae</taxon>
        <taxon>Segatella</taxon>
    </lineage>
</organism>
<evidence type="ECO:0000313" key="3">
    <source>
        <dbReference type="Proteomes" id="UP000297872"/>
    </source>
</evidence>
<keyword evidence="1" id="KW-1133">Transmembrane helix</keyword>
<evidence type="ECO:0000256" key="1">
    <source>
        <dbReference type="SAM" id="Phobius"/>
    </source>
</evidence>
<keyword evidence="1" id="KW-0812">Transmembrane</keyword>
<feature type="transmembrane region" description="Helical" evidence="1">
    <location>
        <begin position="35"/>
        <end position="55"/>
    </location>
</feature>
<dbReference type="OrthoDB" id="1083075at2"/>
<accession>A0A4Y8VV56</accession>
<comment type="caution">
    <text evidence="2">The sequence shown here is derived from an EMBL/GenBank/DDBJ whole genome shotgun (WGS) entry which is preliminary data.</text>
</comment>
<gene>
    <name evidence="2" type="ORF">EXN75_01510</name>
</gene>
<reference evidence="2 3" key="1">
    <citation type="submission" date="2019-02" db="EMBL/GenBank/DDBJ databases">
        <title>Draft Genome Sequence of the Prevotella sp. BCRC 81118, Isolated from Human Feces.</title>
        <authorList>
            <person name="Huang C.-H."/>
        </authorList>
    </citation>
    <scope>NUCLEOTIDE SEQUENCE [LARGE SCALE GENOMIC DNA]</scope>
    <source>
        <strain evidence="2 3">BCRC 81118</strain>
    </source>
</reference>
<dbReference type="GeneID" id="302993971"/>
<keyword evidence="3" id="KW-1185">Reference proteome</keyword>
<protein>
    <submittedName>
        <fullName evidence="2">Uncharacterized protein</fullName>
    </submittedName>
</protein>
<dbReference type="EMBL" id="SGVY01000003">
    <property type="protein sequence ID" value="TFH84285.1"/>
    <property type="molecule type" value="Genomic_DNA"/>
</dbReference>
<dbReference type="Proteomes" id="UP000297872">
    <property type="component" value="Unassembled WGS sequence"/>
</dbReference>
<proteinExistence type="predicted"/>
<evidence type="ECO:0000313" key="2">
    <source>
        <dbReference type="EMBL" id="TFH84285.1"/>
    </source>
</evidence>
<dbReference type="AlphaFoldDB" id="A0A4Y8VV56"/>